<dbReference type="EMBL" id="CP000108">
    <property type="protein sequence ID" value="ABB27327.1"/>
    <property type="molecule type" value="Genomic_DNA"/>
</dbReference>
<reference evidence="1" key="1">
    <citation type="submission" date="2005-08" db="EMBL/GenBank/DDBJ databases">
        <title>Complete sequence of Chlorobium chlorochromatii CaD3.</title>
        <authorList>
            <person name="Copeland A."/>
            <person name="Lucas S."/>
            <person name="Lapidus A."/>
            <person name="Barry K."/>
            <person name="Detter J.C."/>
            <person name="Glavina T."/>
            <person name="Hammon N."/>
            <person name="Israni S."/>
            <person name="Pitluck S."/>
            <person name="Bryant D."/>
            <person name="Schmutz J."/>
            <person name="Larimer F."/>
            <person name="Land M."/>
            <person name="Kyrpides N."/>
            <person name="Ivanova N."/>
            <person name="Richardson P."/>
        </authorList>
    </citation>
    <scope>NUCLEOTIDE SEQUENCE [LARGE SCALE GENOMIC DNA]</scope>
    <source>
        <strain evidence="1">CaD3</strain>
    </source>
</reference>
<name>Q3ANW0_CHLCH</name>
<evidence type="ECO:0000313" key="1">
    <source>
        <dbReference type="EMBL" id="ABB27327.1"/>
    </source>
</evidence>
<proteinExistence type="predicted"/>
<dbReference type="AlphaFoldDB" id="Q3ANW0"/>
<protein>
    <submittedName>
        <fullName evidence="1">Uncharacterized protein</fullName>
    </submittedName>
</protein>
<dbReference type="HOGENOM" id="CLU_2647907_0_0_10"/>
<dbReference type="KEGG" id="cch:Cag_0048"/>
<organism evidence="1">
    <name type="scientific">Chlorobium chlorochromatii (strain CaD3)</name>
    <dbReference type="NCBI Taxonomy" id="340177"/>
    <lineage>
        <taxon>Bacteria</taxon>
        <taxon>Pseudomonadati</taxon>
        <taxon>Chlorobiota</taxon>
        <taxon>Chlorobiia</taxon>
        <taxon>Chlorobiales</taxon>
        <taxon>Chlorobiaceae</taxon>
        <taxon>Chlorobium/Pelodictyon group</taxon>
        <taxon>Chlorobium</taxon>
    </lineage>
</organism>
<sequence length="76" mass="8621">MVLGLLQVYNALSINELAKKSEKLREQIRLNNSMITTQKLTADELQSIHNIEQEALLLGLEASHEPPIEIERTIEP</sequence>
<gene>
    <name evidence="1" type="ordered locus">Cag_0048</name>
</gene>
<dbReference type="STRING" id="340177.Cag_0048"/>
<accession>Q3ANW0</accession>